<dbReference type="GO" id="GO:0043856">
    <property type="term" value="F:anti-sigma factor antagonist activity"/>
    <property type="evidence" value="ECO:0007669"/>
    <property type="project" value="TreeGrafter"/>
</dbReference>
<dbReference type="OrthoDB" id="9793697at2"/>
<dbReference type="SUPFAM" id="SSF52091">
    <property type="entry name" value="SpoIIaa-like"/>
    <property type="match status" value="1"/>
</dbReference>
<proteinExistence type="predicted"/>
<dbReference type="InterPro" id="IPR002645">
    <property type="entry name" value="STAS_dom"/>
</dbReference>
<dbReference type="Pfam" id="PF01740">
    <property type="entry name" value="STAS"/>
    <property type="match status" value="1"/>
</dbReference>
<dbReference type="PANTHER" id="PTHR33495">
    <property type="entry name" value="ANTI-SIGMA FACTOR ANTAGONIST TM_1081-RELATED-RELATED"/>
    <property type="match status" value="1"/>
</dbReference>
<dbReference type="PANTHER" id="PTHR33495:SF2">
    <property type="entry name" value="ANTI-SIGMA FACTOR ANTAGONIST TM_1081-RELATED"/>
    <property type="match status" value="1"/>
</dbReference>
<dbReference type="EMBL" id="SZQA01000009">
    <property type="protein sequence ID" value="TKK88796.1"/>
    <property type="molecule type" value="Genomic_DNA"/>
</dbReference>
<gene>
    <name evidence="2" type="ORF">FDA94_11970</name>
</gene>
<dbReference type="AlphaFoldDB" id="A0A4U3MLE3"/>
<dbReference type="PROSITE" id="PS50801">
    <property type="entry name" value="STAS"/>
    <property type="match status" value="1"/>
</dbReference>
<evidence type="ECO:0000259" key="1">
    <source>
        <dbReference type="PROSITE" id="PS50801"/>
    </source>
</evidence>
<name>A0A4U3MLE3_9ACTN</name>
<evidence type="ECO:0000313" key="2">
    <source>
        <dbReference type="EMBL" id="TKK88796.1"/>
    </source>
</evidence>
<feature type="domain" description="STAS" evidence="1">
    <location>
        <begin position="97"/>
        <end position="197"/>
    </location>
</feature>
<evidence type="ECO:0000313" key="3">
    <source>
        <dbReference type="Proteomes" id="UP000308705"/>
    </source>
</evidence>
<sequence>MLAPPPGLTPMWRASGMSERVGIVEDHRRAAERVRQDQRLRAAHPAERRYAAAYHLAHLAEWHGGVDLREAARAVLERERELTAEDDGEPGLAGRAFQVTAHRRGGDVIIVVRGEIDALAEPAFHDYVRERSGERVVFDLAGLTFIDSRGLQVLLDAHRRGPAAYCALTPRVARLFDLLGLRTRLKVYDSVDEAFAG</sequence>
<dbReference type="CDD" id="cd07043">
    <property type="entry name" value="STAS_anti-anti-sigma_factors"/>
    <property type="match status" value="1"/>
</dbReference>
<comment type="caution">
    <text evidence="2">The sequence shown here is derived from an EMBL/GenBank/DDBJ whole genome shotgun (WGS) entry which is preliminary data.</text>
</comment>
<protein>
    <submittedName>
        <fullName evidence="2">STAS domain-containing protein</fullName>
    </submittedName>
</protein>
<keyword evidence="3" id="KW-1185">Reference proteome</keyword>
<dbReference type="Gene3D" id="3.30.750.24">
    <property type="entry name" value="STAS domain"/>
    <property type="match status" value="1"/>
</dbReference>
<organism evidence="2 3">
    <name type="scientific">Herbidospora galbida</name>
    <dbReference type="NCBI Taxonomy" id="2575442"/>
    <lineage>
        <taxon>Bacteria</taxon>
        <taxon>Bacillati</taxon>
        <taxon>Actinomycetota</taxon>
        <taxon>Actinomycetes</taxon>
        <taxon>Streptosporangiales</taxon>
        <taxon>Streptosporangiaceae</taxon>
        <taxon>Herbidospora</taxon>
    </lineage>
</organism>
<dbReference type="Proteomes" id="UP000308705">
    <property type="component" value="Unassembled WGS sequence"/>
</dbReference>
<dbReference type="InterPro" id="IPR036513">
    <property type="entry name" value="STAS_dom_sf"/>
</dbReference>
<accession>A0A4U3MLE3</accession>
<reference evidence="2 3" key="1">
    <citation type="submission" date="2019-04" db="EMBL/GenBank/DDBJ databases">
        <title>Herbidospora sp. NEAU-GS14.nov., a novel actinomycete isolated from soil.</title>
        <authorList>
            <person name="Han L."/>
        </authorList>
    </citation>
    <scope>NUCLEOTIDE SEQUENCE [LARGE SCALE GENOMIC DNA]</scope>
    <source>
        <strain evidence="2 3">NEAU-GS14</strain>
    </source>
</reference>